<reference evidence="2" key="1">
    <citation type="submission" date="2014-09" db="EMBL/GenBank/DDBJ databases">
        <authorList>
            <person name="Magalhaes I.L.F."/>
            <person name="Oliveira U."/>
            <person name="Santos F.R."/>
            <person name="Vidigal T.H.D.A."/>
            <person name="Brescovit A.D."/>
            <person name="Santos A.J."/>
        </authorList>
    </citation>
    <scope>NUCLEOTIDE SEQUENCE</scope>
    <source>
        <tissue evidence="2">Shoot tissue taken approximately 20 cm above the soil surface</tissue>
    </source>
</reference>
<organism evidence="2">
    <name type="scientific">Arundo donax</name>
    <name type="common">Giant reed</name>
    <name type="synonym">Donax arundinaceus</name>
    <dbReference type="NCBI Taxonomy" id="35708"/>
    <lineage>
        <taxon>Eukaryota</taxon>
        <taxon>Viridiplantae</taxon>
        <taxon>Streptophyta</taxon>
        <taxon>Embryophyta</taxon>
        <taxon>Tracheophyta</taxon>
        <taxon>Spermatophyta</taxon>
        <taxon>Magnoliopsida</taxon>
        <taxon>Liliopsida</taxon>
        <taxon>Poales</taxon>
        <taxon>Poaceae</taxon>
        <taxon>PACMAD clade</taxon>
        <taxon>Arundinoideae</taxon>
        <taxon>Arundineae</taxon>
        <taxon>Arundo</taxon>
    </lineage>
</organism>
<sequence length="50" mass="5312">MTGKEGMHLSKEERATVSPAGGVLGSNSDGRTTTGEDLVTKKFLIVFCVR</sequence>
<name>A0A0A9BBZ3_ARUDO</name>
<dbReference type="AlphaFoldDB" id="A0A0A9BBZ3"/>
<feature type="compositionally biased region" description="Basic and acidic residues" evidence="1">
    <location>
        <begin position="1"/>
        <end position="15"/>
    </location>
</feature>
<reference evidence="2" key="2">
    <citation type="journal article" date="2015" name="Data Brief">
        <title>Shoot transcriptome of the giant reed, Arundo donax.</title>
        <authorList>
            <person name="Barrero R.A."/>
            <person name="Guerrero F.D."/>
            <person name="Moolhuijzen P."/>
            <person name="Goolsby J.A."/>
            <person name="Tidwell J."/>
            <person name="Bellgard S.E."/>
            <person name="Bellgard M.I."/>
        </authorList>
    </citation>
    <scope>NUCLEOTIDE SEQUENCE</scope>
    <source>
        <tissue evidence="2">Shoot tissue taken approximately 20 cm above the soil surface</tissue>
    </source>
</reference>
<accession>A0A0A9BBZ3</accession>
<feature type="compositionally biased region" description="Polar residues" evidence="1">
    <location>
        <begin position="25"/>
        <end position="34"/>
    </location>
</feature>
<evidence type="ECO:0000313" key="2">
    <source>
        <dbReference type="EMBL" id="JAD61489.1"/>
    </source>
</evidence>
<feature type="region of interest" description="Disordered" evidence="1">
    <location>
        <begin position="1"/>
        <end position="34"/>
    </location>
</feature>
<evidence type="ECO:0000256" key="1">
    <source>
        <dbReference type="SAM" id="MobiDB-lite"/>
    </source>
</evidence>
<protein>
    <submittedName>
        <fullName evidence="2">Uncharacterized protein</fullName>
    </submittedName>
</protein>
<dbReference type="EMBL" id="GBRH01236406">
    <property type="protein sequence ID" value="JAD61489.1"/>
    <property type="molecule type" value="Transcribed_RNA"/>
</dbReference>
<proteinExistence type="predicted"/>